<dbReference type="Proteomes" id="UP001610861">
    <property type="component" value="Unassembled WGS sequence"/>
</dbReference>
<comment type="caution">
    <text evidence="1">The sequence shown here is derived from an EMBL/GenBank/DDBJ whole genome shotgun (WGS) entry which is preliminary data.</text>
</comment>
<evidence type="ECO:0000313" key="1">
    <source>
        <dbReference type="EMBL" id="MFH8253214.1"/>
    </source>
</evidence>
<sequence length="76" mass="8155">MGLTRAGMGSVQVSYGGEPYTVIDRRLSDVQQQIQDILTSGRPGWLEAVDGYGARAPYQLLITPGVHLSLAVPPTE</sequence>
<keyword evidence="2" id="KW-1185">Reference proteome</keyword>
<evidence type="ECO:0000313" key="2">
    <source>
        <dbReference type="Proteomes" id="UP001610861"/>
    </source>
</evidence>
<gene>
    <name evidence="1" type="ORF">ACH3VR_22805</name>
</gene>
<organism evidence="1 2">
    <name type="scientific">Microbacterium alkaliflavum</name>
    <dbReference type="NCBI Taxonomy" id="3248839"/>
    <lineage>
        <taxon>Bacteria</taxon>
        <taxon>Bacillati</taxon>
        <taxon>Actinomycetota</taxon>
        <taxon>Actinomycetes</taxon>
        <taxon>Micrococcales</taxon>
        <taxon>Microbacteriaceae</taxon>
        <taxon>Microbacterium</taxon>
    </lineage>
</organism>
<name>A0ABW7QIT2_9MICO</name>
<dbReference type="RefSeq" id="WP_397558640.1">
    <property type="nucleotide sequence ID" value="NZ_JBIQWL010000019.1"/>
</dbReference>
<reference evidence="1 2" key="1">
    <citation type="submission" date="2024-09" db="EMBL/GenBank/DDBJ databases">
        <authorList>
            <person name="Pan X."/>
        </authorList>
    </citation>
    <scope>NUCLEOTIDE SEQUENCE [LARGE SCALE GENOMIC DNA]</scope>
    <source>
        <strain evidence="1 2">B2969</strain>
    </source>
</reference>
<protein>
    <submittedName>
        <fullName evidence="1">Uncharacterized protein</fullName>
    </submittedName>
</protein>
<accession>A0ABW7QIT2</accession>
<dbReference type="EMBL" id="JBIQWL010000019">
    <property type="protein sequence ID" value="MFH8253214.1"/>
    <property type="molecule type" value="Genomic_DNA"/>
</dbReference>
<proteinExistence type="predicted"/>